<gene>
    <name evidence="1" type="ORF">VK792_19385</name>
</gene>
<keyword evidence="2" id="KW-1185">Reference proteome</keyword>
<dbReference type="Proteomes" id="UP001348149">
    <property type="component" value="Unassembled WGS sequence"/>
</dbReference>
<organism evidence="1 2">
    <name type="scientific">Mesobacterium hydrothermale</name>
    <dbReference type="NCBI Taxonomy" id="3111907"/>
    <lineage>
        <taxon>Bacteria</taxon>
        <taxon>Pseudomonadati</taxon>
        <taxon>Pseudomonadota</taxon>
        <taxon>Alphaproteobacteria</taxon>
        <taxon>Rhodobacterales</taxon>
        <taxon>Roseobacteraceae</taxon>
        <taxon>Mesobacterium</taxon>
    </lineage>
</organism>
<sequence length="90" mass="9956">MPNFDKPPPGASPAPEEQLLGELVGTLAELKARYGTEGEELAWATHRALSRHVMQHEGPETWARFGVPPSGGPVKMLVHRRPLVYRDDAF</sequence>
<dbReference type="RefSeq" id="WP_326299558.1">
    <property type="nucleotide sequence ID" value="NZ_JAYLLH010000066.1"/>
</dbReference>
<evidence type="ECO:0000313" key="2">
    <source>
        <dbReference type="Proteomes" id="UP001348149"/>
    </source>
</evidence>
<protein>
    <submittedName>
        <fullName evidence="1">Uncharacterized protein</fullName>
    </submittedName>
</protein>
<comment type="caution">
    <text evidence="1">The sequence shown here is derived from an EMBL/GenBank/DDBJ whole genome shotgun (WGS) entry which is preliminary data.</text>
</comment>
<dbReference type="EMBL" id="JAYLLH010000066">
    <property type="protein sequence ID" value="MEC3863449.1"/>
    <property type="molecule type" value="Genomic_DNA"/>
</dbReference>
<name>A0ABU6HLX0_9RHOB</name>
<accession>A0ABU6HLX0</accession>
<reference evidence="1 2" key="1">
    <citation type="submission" date="2024-01" db="EMBL/GenBank/DDBJ databases">
        <title>Mesobacterium rodlantinim sp. nov., isolated from shallow sea hydrothermal systems off Kueishantao Island.</title>
        <authorList>
            <person name="Su Z."/>
            <person name="Tang K."/>
        </authorList>
    </citation>
    <scope>NUCLEOTIDE SEQUENCE [LARGE SCALE GENOMIC DNA]</scope>
    <source>
        <strain evidence="1 2">TK19101</strain>
    </source>
</reference>
<feature type="non-terminal residue" evidence="1">
    <location>
        <position position="90"/>
    </location>
</feature>
<evidence type="ECO:0000313" key="1">
    <source>
        <dbReference type="EMBL" id="MEC3863449.1"/>
    </source>
</evidence>
<proteinExistence type="predicted"/>